<dbReference type="EMBL" id="SRPW01004212">
    <property type="protein sequence ID" value="KAG5984359.1"/>
    <property type="molecule type" value="Genomic_DNA"/>
</dbReference>
<protein>
    <submittedName>
        <fullName evidence="1">Uncharacterized protein</fullName>
    </submittedName>
</protein>
<dbReference type="AlphaFoldDB" id="A0A9P7SSY0"/>
<feature type="non-terminal residue" evidence="1">
    <location>
        <position position="59"/>
    </location>
</feature>
<evidence type="ECO:0000313" key="2">
    <source>
        <dbReference type="Proteomes" id="UP000748025"/>
    </source>
</evidence>
<name>A0A9P7SSY0_9HYPO</name>
<feature type="non-terminal residue" evidence="1">
    <location>
        <position position="1"/>
    </location>
</feature>
<gene>
    <name evidence="1" type="ORF">E4U43_006181</name>
</gene>
<sequence>QHLHPRPSRSHRLHHPYRWYDHSHHDRPYLCAHCRCCQGCRPLWRWSGRYRRSGRSRFV</sequence>
<dbReference type="Proteomes" id="UP000748025">
    <property type="component" value="Unassembled WGS sequence"/>
</dbReference>
<proteinExistence type="predicted"/>
<reference evidence="1" key="1">
    <citation type="journal article" date="2020" name="bioRxiv">
        <title>Whole genome comparisons of ergot fungi reveals the divergence and evolution of species within the genus Claviceps are the result of varying mechanisms driving genome evolution and host range expansion.</title>
        <authorList>
            <person name="Wyka S.A."/>
            <person name="Mondo S.J."/>
            <person name="Liu M."/>
            <person name="Dettman J."/>
            <person name="Nalam V."/>
            <person name="Broders K.D."/>
        </authorList>
    </citation>
    <scope>NUCLEOTIDE SEQUENCE</scope>
    <source>
        <strain evidence="1">CCC 602</strain>
    </source>
</reference>
<keyword evidence="2" id="KW-1185">Reference proteome</keyword>
<organism evidence="1 2">
    <name type="scientific">Claviceps pusilla</name>
    <dbReference type="NCBI Taxonomy" id="123648"/>
    <lineage>
        <taxon>Eukaryota</taxon>
        <taxon>Fungi</taxon>
        <taxon>Dikarya</taxon>
        <taxon>Ascomycota</taxon>
        <taxon>Pezizomycotina</taxon>
        <taxon>Sordariomycetes</taxon>
        <taxon>Hypocreomycetidae</taxon>
        <taxon>Hypocreales</taxon>
        <taxon>Clavicipitaceae</taxon>
        <taxon>Claviceps</taxon>
    </lineage>
</organism>
<evidence type="ECO:0000313" key="1">
    <source>
        <dbReference type="EMBL" id="KAG5984359.1"/>
    </source>
</evidence>
<accession>A0A9P7SSY0</accession>
<comment type="caution">
    <text evidence="1">The sequence shown here is derived from an EMBL/GenBank/DDBJ whole genome shotgun (WGS) entry which is preliminary data.</text>
</comment>